<organism evidence="2 3">
    <name type="scientific">Thecamonas trahens ATCC 50062</name>
    <dbReference type="NCBI Taxonomy" id="461836"/>
    <lineage>
        <taxon>Eukaryota</taxon>
        <taxon>Apusozoa</taxon>
        <taxon>Apusomonadida</taxon>
        <taxon>Apusomonadidae</taxon>
        <taxon>Thecamonas</taxon>
    </lineage>
</organism>
<proteinExistence type="predicted"/>
<keyword evidence="3" id="KW-1185">Reference proteome</keyword>
<evidence type="ECO:0000313" key="3">
    <source>
        <dbReference type="Proteomes" id="UP000054408"/>
    </source>
</evidence>
<name>A0A0L0D484_THETB</name>
<reference evidence="2 3" key="1">
    <citation type="submission" date="2010-05" db="EMBL/GenBank/DDBJ databases">
        <title>The Genome Sequence of Thecamonas trahens ATCC 50062.</title>
        <authorList>
            <consortium name="The Broad Institute Genome Sequencing Platform"/>
            <person name="Russ C."/>
            <person name="Cuomo C."/>
            <person name="Shea T."/>
            <person name="Young S.K."/>
            <person name="Zeng Q."/>
            <person name="Koehrsen M."/>
            <person name="Haas B."/>
            <person name="Borodovsky M."/>
            <person name="Guigo R."/>
            <person name="Alvarado L."/>
            <person name="Berlin A."/>
            <person name="Bochicchio J."/>
            <person name="Borenstein D."/>
            <person name="Chapman S."/>
            <person name="Chen Z."/>
            <person name="Freedman E."/>
            <person name="Gellesch M."/>
            <person name="Goldberg J."/>
            <person name="Griggs A."/>
            <person name="Gujja S."/>
            <person name="Heilman E."/>
            <person name="Heiman D."/>
            <person name="Hepburn T."/>
            <person name="Howarth C."/>
            <person name="Jen D."/>
            <person name="Larson L."/>
            <person name="Mehta T."/>
            <person name="Park D."/>
            <person name="Pearson M."/>
            <person name="Roberts A."/>
            <person name="Saif S."/>
            <person name="Shenoy N."/>
            <person name="Sisk P."/>
            <person name="Stolte C."/>
            <person name="Sykes S."/>
            <person name="Thomson T."/>
            <person name="Walk T."/>
            <person name="White J."/>
            <person name="Yandava C."/>
            <person name="Burger G."/>
            <person name="Gray M.W."/>
            <person name="Holland P.W.H."/>
            <person name="King N."/>
            <person name="Lang F.B.F."/>
            <person name="Roger A.J."/>
            <person name="Ruiz-Trillo I."/>
            <person name="Lander E."/>
            <person name="Nusbaum C."/>
        </authorList>
    </citation>
    <scope>NUCLEOTIDE SEQUENCE [LARGE SCALE GENOMIC DNA]</scope>
    <source>
        <strain evidence="2 3">ATCC 50062</strain>
    </source>
</reference>
<feature type="compositionally biased region" description="Polar residues" evidence="1">
    <location>
        <begin position="167"/>
        <end position="178"/>
    </location>
</feature>
<evidence type="ECO:0000256" key="1">
    <source>
        <dbReference type="SAM" id="MobiDB-lite"/>
    </source>
</evidence>
<dbReference type="GeneID" id="25562959"/>
<accession>A0A0L0D484</accession>
<dbReference type="AlphaFoldDB" id="A0A0L0D484"/>
<protein>
    <submittedName>
        <fullName evidence="2">Uncharacterized protein</fullName>
    </submittedName>
</protein>
<dbReference type="Proteomes" id="UP000054408">
    <property type="component" value="Unassembled WGS sequence"/>
</dbReference>
<sequence>MVVSVPSRTAEPLARREYVRRKVRLSAPKPLPIISVDVSHQVGGGASGGGGRSPARAPLTALLRSQEAQAELDALNEDALWKHHFRADRYVAPQLSPEARARLESRSRVRTSGAALRETHERHHRSHRARTEEQRLAVIGASSASLTRGLAAAQSSTAFALPPTPASDRQNSIYSPLTSDEGLAPPSSYAHAMPSEVPAHAADKRTRHGAGKASRAAKFAAPLHADEVYYPSYSYYVYSMSGSDDGLRG</sequence>
<dbReference type="EMBL" id="GL349444">
    <property type="protein sequence ID" value="KNC46916.1"/>
    <property type="molecule type" value="Genomic_DNA"/>
</dbReference>
<feature type="region of interest" description="Disordered" evidence="1">
    <location>
        <begin position="161"/>
        <end position="192"/>
    </location>
</feature>
<evidence type="ECO:0000313" key="2">
    <source>
        <dbReference type="EMBL" id="KNC46916.1"/>
    </source>
</evidence>
<dbReference type="RefSeq" id="XP_013760189.1">
    <property type="nucleotide sequence ID" value="XM_013904735.1"/>
</dbReference>
<gene>
    <name evidence="2" type="ORF">AMSG_03347</name>
</gene>
<feature type="region of interest" description="Disordered" evidence="1">
    <location>
        <begin position="102"/>
        <end position="132"/>
    </location>
</feature>